<comment type="catalytic activity">
    <reaction evidence="7">
        <text>[protein]-L-isoaspartate + S-adenosyl-L-methionine = [protein]-L-isoaspartate alpha-methyl ester + S-adenosyl-L-homocysteine</text>
        <dbReference type="Rhea" id="RHEA:12705"/>
        <dbReference type="Rhea" id="RHEA-COMP:12143"/>
        <dbReference type="Rhea" id="RHEA-COMP:12144"/>
        <dbReference type="ChEBI" id="CHEBI:57856"/>
        <dbReference type="ChEBI" id="CHEBI:59789"/>
        <dbReference type="ChEBI" id="CHEBI:90596"/>
        <dbReference type="ChEBI" id="CHEBI:90598"/>
        <dbReference type="EC" id="2.1.1.77"/>
    </reaction>
</comment>
<dbReference type="Pfam" id="PF01135">
    <property type="entry name" value="PCMT"/>
    <property type="match status" value="1"/>
</dbReference>
<dbReference type="EC" id="2.1.1.77" evidence="7"/>
<dbReference type="CDD" id="cd02440">
    <property type="entry name" value="AdoMet_MTases"/>
    <property type="match status" value="1"/>
</dbReference>
<dbReference type="GO" id="GO:0004719">
    <property type="term" value="F:protein-L-isoaspartate (D-aspartate) O-methyltransferase activity"/>
    <property type="evidence" value="ECO:0007669"/>
    <property type="project" value="UniProtKB-EC"/>
</dbReference>
<dbReference type="PANTHER" id="PTHR11579">
    <property type="entry name" value="PROTEIN-L-ISOASPARTATE O-METHYLTRANSFERASE"/>
    <property type="match status" value="1"/>
</dbReference>
<evidence type="ECO:0000256" key="5">
    <source>
        <dbReference type="ARBA" id="ARBA00022679"/>
    </source>
</evidence>
<dbReference type="InterPro" id="IPR029063">
    <property type="entry name" value="SAM-dependent_MTases_sf"/>
</dbReference>
<keyword evidence="3 7" id="KW-0963">Cytoplasm</keyword>
<gene>
    <name evidence="7" type="primary">pcm</name>
    <name evidence="8" type="ORF">U7230_01945</name>
</gene>
<dbReference type="RefSeq" id="WP_324717066.1">
    <property type="nucleotide sequence ID" value="NZ_CP141615.1"/>
</dbReference>
<dbReference type="Proteomes" id="UP001332192">
    <property type="component" value="Chromosome"/>
</dbReference>
<evidence type="ECO:0000256" key="2">
    <source>
        <dbReference type="ARBA" id="ARBA00005369"/>
    </source>
</evidence>
<accession>A0ABZ1BYJ6</accession>
<evidence type="ECO:0000256" key="1">
    <source>
        <dbReference type="ARBA" id="ARBA00004496"/>
    </source>
</evidence>
<evidence type="ECO:0000313" key="9">
    <source>
        <dbReference type="Proteomes" id="UP001332192"/>
    </source>
</evidence>
<dbReference type="EMBL" id="CP141615">
    <property type="protein sequence ID" value="WRP17796.1"/>
    <property type="molecule type" value="Genomic_DNA"/>
</dbReference>
<dbReference type="GO" id="GO:0032259">
    <property type="term" value="P:methylation"/>
    <property type="evidence" value="ECO:0007669"/>
    <property type="project" value="UniProtKB-KW"/>
</dbReference>
<organism evidence="8 9">
    <name type="scientific">Carboxydichorda subterranea</name>
    <dbReference type="NCBI Taxonomy" id="3109565"/>
    <lineage>
        <taxon>Bacteria</taxon>
        <taxon>Bacillati</taxon>
        <taxon>Bacillota</taxon>
        <taxon>Limnochordia</taxon>
        <taxon>Limnochordales</taxon>
        <taxon>Geochordaceae</taxon>
        <taxon>Carboxydichorda</taxon>
    </lineage>
</organism>
<dbReference type="PANTHER" id="PTHR11579:SF0">
    <property type="entry name" value="PROTEIN-L-ISOASPARTATE(D-ASPARTATE) O-METHYLTRANSFERASE"/>
    <property type="match status" value="1"/>
</dbReference>
<evidence type="ECO:0000256" key="3">
    <source>
        <dbReference type="ARBA" id="ARBA00022490"/>
    </source>
</evidence>
<evidence type="ECO:0000256" key="7">
    <source>
        <dbReference type="HAMAP-Rule" id="MF_00090"/>
    </source>
</evidence>
<reference evidence="8 9" key="1">
    <citation type="journal article" date="2024" name="Front. Microbiol.">
        <title>Novel thermophilic genera Geochorda gen. nov. and Carboxydochorda gen. nov. from the deep terrestrial subsurface reveal the ecophysiological diversity in the class Limnochordia.</title>
        <authorList>
            <person name="Karnachuk O.V."/>
            <person name="Lukina A.P."/>
            <person name="Avakyan M.R."/>
            <person name="Kadnikov V.V."/>
            <person name="Begmatov S."/>
            <person name="Beletsky A.V."/>
            <person name="Vlasova K.G."/>
            <person name="Novikov A.A."/>
            <person name="Shcherbakova V.A."/>
            <person name="Mardanov A.V."/>
            <person name="Ravin N.V."/>
        </authorList>
    </citation>
    <scope>NUCLEOTIDE SEQUENCE [LARGE SCALE GENOMIC DNA]</scope>
    <source>
        <strain evidence="8 9">L945</strain>
    </source>
</reference>
<dbReference type="HAMAP" id="MF_00090">
    <property type="entry name" value="PIMT"/>
    <property type="match status" value="1"/>
</dbReference>
<dbReference type="PROSITE" id="PS01279">
    <property type="entry name" value="PCMT"/>
    <property type="match status" value="1"/>
</dbReference>
<feature type="active site" evidence="7">
    <location>
        <position position="52"/>
    </location>
</feature>
<proteinExistence type="inferred from homology"/>
<keyword evidence="5 7" id="KW-0808">Transferase</keyword>
<evidence type="ECO:0000313" key="8">
    <source>
        <dbReference type="EMBL" id="WRP17796.1"/>
    </source>
</evidence>
<protein>
    <recommendedName>
        <fullName evidence="7">Protein-L-isoaspartate O-methyltransferase</fullName>
        <ecNumber evidence="7">2.1.1.77</ecNumber>
    </recommendedName>
    <alternativeName>
        <fullName evidence="7">L-isoaspartyl protein carboxyl methyltransferase</fullName>
    </alternativeName>
    <alternativeName>
        <fullName evidence="7">Protein L-isoaspartyl methyltransferase</fullName>
    </alternativeName>
    <alternativeName>
        <fullName evidence="7">Protein-beta-aspartate methyltransferase</fullName>
        <shortName evidence="7">PIMT</shortName>
    </alternativeName>
</protein>
<name>A0ABZ1BYJ6_9FIRM</name>
<keyword evidence="9" id="KW-1185">Reference proteome</keyword>
<dbReference type="Gene3D" id="3.40.50.150">
    <property type="entry name" value="Vaccinia Virus protein VP39"/>
    <property type="match status" value="1"/>
</dbReference>
<comment type="similarity">
    <text evidence="2 7">Belongs to the methyltransferase superfamily. L-isoaspartyl/D-aspartyl protein methyltransferase family.</text>
</comment>
<comment type="function">
    <text evidence="7">Catalyzes the methyl esterification of L-isoaspartyl residues in peptides and proteins that result from spontaneous decomposition of normal L-aspartyl and L-asparaginyl residues. It plays a role in the repair and/or degradation of damaged proteins.</text>
</comment>
<dbReference type="SUPFAM" id="SSF53335">
    <property type="entry name" value="S-adenosyl-L-methionine-dependent methyltransferases"/>
    <property type="match status" value="1"/>
</dbReference>
<evidence type="ECO:0000256" key="4">
    <source>
        <dbReference type="ARBA" id="ARBA00022603"/>
    </source>
</evidence>
<dbReference type="NCBIfam" id="NF001453">
    <property type="entry name" value="PRK00312.1"/>
    <property type="match status" value="1"/>
</dbReference>
<comment type="subcellular location">
    <subcellularLocation>
        <location evidence="1 7">Cytoplasm</location>
    </subcellularLocation>
</comment>
<dbReference type="InterPro" id="IPR000682">
    <property type="entry name" value="PCMT"/>
</dbReference>
<dbReference type="NCBIfam" id="TIGR00080">
    <property type="entry name" value="pimt"/>
    <property type="match status" value="1"/>
</dbReference>
<sequence length="218" mass="23848">MALPAQPQGVRMDPRVLSAMARVPRHRFVPPAYASMAYADRALPIGWGQSISQPYIVAVMTSLLELQPGDRVLEVGTGSGYQAAVLAELTPHVYTVELIPELAQAASERLRTLGYTTIRCRQGDGYCGWPEQAPFDAIVVTAAPERVPHALLDQLKEGGRMVIPIGVAQEGQVLWRIRRLPDRMEMENILPVVFVPMLHRPPSGGDQPPMPTHSSPSS</sequence>
<evidence type="ECO:0000256" key="6">
    <source>
        <dbReference type="ARBA" id="ARBA00022691"/>
    </source>
</evidence>
<keyword evidence="6 7" id="KW-0949">S-adenosyl-L-methionine</keyword>
<keyword evidence="4 7" id="KW-0489">Methyltransferase</keyword>